<dbReference type="Gene3D" id="3.30.70.2450">
    <property type="match status" value="1"/>
</dbReference>
<dbReference type="Pfam" id="PF21274">
    <property type="entry name" value="Rng_hyd_C"/>
    <property type="match status" value="1"/>
</dbReference>
<dbReference type="SUPFAM" id="SSF51905">
    <property type="entry name" value="FAD/NAD(P)-binding domain"/>
    <property type="match status" value="1"/>
</dbReference>
<dbReference type="EMBL" id="JBHSGR010000034">
    <property type="protein sequence ID" value="MFC4696026.1"/>
    <property type="molecule type" value="Genomic_DNA"/>
</dbReference>
<protein>
    <submittedName>
        <fullName evidence="5">FAD-dependent monooxygenase</fullName>
    </submittedName>
</protein>
<keyword evidence="5" id="KW-0560">Oxidoreductase</keyword>
<comment type="caution">
    <text evidence="5">The sequence shown here is derived from an EMBL/GenBank/DDBJ whole genome shotgun (WGS) entry which is preliminary data.</text>
</comment>
<dbReference type="GO" id="GO:0004497">
    <property type="term" value="F:monooxygenase activity"/>
    <property type="evidence" value="ECO:0007669"/>
    <property type="project" value="UniProtKB-KW"/>
</dbReference>
<dbReference type="PANTHER" id="PTHR43004">
    <property type="entry name" value="TRK SYSTEM POTASSIUM UPTAKE PROTEIN"/>
    <property type="match status" value="1"/>
</dbReference>
<dbReference type="RefSeq" id="WP_387993963.1">
    <property type="nucleotide sequence ID" value="NZ_JBHSGR010000034.1"/>
</dbReference>
<dbReference type="Pfam" id="PF01494">
    <property type="entry name" value="FAD_binding_3"/>
    <property type="match status" value="1"/>
</dbReference>
<reference evidence="6" key="1">
    <citation type="journal article" date="2019" name="Int. J. Syst. Evol. Microbiol.">
        <title>The Global Catalogue of Microorganisms (GCM) 10K type strain sequencing project: providing services to taxonomists for standard genome sequencing and annotation.</title>
        <authorList>
            <consortium name="The Broad Institute Genomics Platform"/>
            <consortium name="The Broad Institute Genome Sequencing Center for Infectious Disease"/>
            <person name="Wu L."/>
            <person name="Ma J."/>
        </authorList>
    </citation>
    <scope>NUCLEOTIDE SEQUENCE [LARGE SCALE GENOMIC DNA]</scope>
    <source>
        <strain evidence="6">CCUG 62763</strain>
    </source>
</reference>
<keyword evidence="5" id="KW-0503">Monooxygenase</keyword>
<keyword evidence="3" id="KW-0274">FAD</keyword>
<dbReference type="InterPro" id="IPR036188">
    <property type="entry name" value="FAD/NAD-bd_sf"/>
</dbReference>
<name>A0ABV9LPE6_9ACTN</name>
<evidence type="ECO:0000256" key="2">
    <source>
        <dbReference type="ARBA" id="ARBA00022630"/>
    </source>
</evidence>
<dbReference type="Proteomes" id="UP001596025">
    <property type="component" value="Unassembled WGS sequence"/>
</dbReference>
<dbReference type="InterPro" id="IPR050641">
    <property type="entry name" value="RIFMO-like"/>
</dbReference>
<dbReference type="Gene3D" id="3.50.50.60">
    <property type="entry name" value="FAD/NAD(P)-binding domain"/>
    <property type="match status" value="1"/>
</dbReference>
<evidence type="ECO:0000256" key="1">
    <source>
        <dbReference type="ARBA" id="ARBA00001974"/>
    </source>
</evidence>
<organism evidence="5 6">
    <name type="scientific">Geodermatophilus arenarius</name>
    <dbReference type="NCBI Taxonomy" id="1137990"/>
    <lineage>
        <taxon>Bacteria</taxon>
        <taxon>Bacillati</taxon>
        <taxon>Actinomycetota</taxon>
        <taxon>Actinomycetes</taxon>
        <taxon>Geodermatophilales</taxon>
        <taxon>Geodermatophilaceae</taxon>
        <taxon>Geodermatophilus</taxon>
    </lineage>
</organism>
<dbReference type="PRINTS" id="PR00420">
    <property type="entry name" value="RNGMNOXGNASE"/>
</dbReference>
<dbReference type="PANTHER" id="PTHR43004:SF19">
    <property type="entry name" value="BINDING MONOOXYGENASE, PUTATIVE (JCVI)-RELATED"/>
    <property type="match status" value="1"/>
</dbReference>
<keyword evidence="6" id="KW-1185">Reference proteome</keyword>
<comment type="cofactor">
    <cofactor evidence="1">
        <name>FAD</name>
        <dbReference type="ChEBI" id="CHEBI:57692"/>
    </cofactor>
</comment>
<dbReference type="InterPro" id="IPR002938">
    <property type="entry name" value="FAD-bd"/>
</dbReference>
<evidence type="ECO:0000256" key="3">
    <source>
        <dbReference type="ARBA" id="ARBA00022827"/>
    </source>
</evidence>
<feature type="domain" description="FAD-binding" evidence="4">
    <location>
        <begin position="3"/>
        <end position="336"/>
    </location>
</feature>
<accession>A0ABV9LPE6</accession>
<gene>
    <name evidence="5" type="ORF">ACFO3M_21685</name>
</gene>
<proteinExistence type="predicted"/>
<dbReference type="Gene3D" id="3.40.30.120">
    <property type="match status" value="1"/>
</dbReference>
<evidence type="ECO:0000259" key="4">
    <source>
        <dbReference type="Pfam" id="PF01494"/>
    </source>
</evidence>
<keyword evidence="2" id="KW-0285">Flavoprotein</keyword>
<evidence type="ECO:0000313" key="5">
    <source>
        <dbReference type="EMBL" id="MFC4696026.1"/>
    </source>
</evidence>
<sequence length="532" mass="54686">MEDVLVVGAGPVGLVAACELARQGLRPRIVDPLEQPTDQSRAVLLHPRSQEMLAALGALDRIDAAARRIGAVEIRAGGRPLVHLPLGGLPTRHPWALDVPQSDTEAALAARAAELGVTVERGVGMAGLTQDADGVDVTLRGATSEERVRVGWVVAADGAHSPTRKAVGTALAGTFTGRHFVFADVDADTDLPPDTVRLFASPEGISGLFPLPGERVRLMFLVAPPAEGVSPTLELVQALADRRMEGRVAVHRARWLTFFEVHHGQVPRYRHGRVLLAGDAAHVHSPAGGQGMNTGMQDAAGLAWRLALVARGRAGAALLDSYDAERRPVGAAVIRETTALTAAGTLTGAPAAGRNAVLSAAGRVPRLRSAAAARLAELTVAYPGSPVVGSAGRAVARAARPGRHAPDPAGLLDADGSPVRIGDLLRRPGHLLLVRTGDAGVLAALRGTLGDLGTVVPVVRDTADAVAGAVVDPHDVVGRTYGTGDDGLVLVRPDGYVGFTSVPADPAALAAHLGDALRVAAARTPVPGAAAR</sequence>
<evidence type="ECO:0000313" key="6">
    <source>
        <dbReference type="Proteomes" id="UP001596025"/>
    </source>
</evidence>